<evidence type="ECO:0000256" key="1">
    <source>
        <dbReference type="ARBA" id="ARBA00004141"/>
    </source>
</evidence>
<gene>
    <name evidence="6" type="ORF">QEH59_12080</name>
</gene>
<keyword evidence="2 5" id="KW-0812">Transmembrane</keyword>
<keyword evidence="7" id="KW-1185">Reference proteome</keyword>
<keyword evidence="3 5" id="KW-1133">Transmembrane helix</keyword>
<reference evidence="6 7" key="1">
    <citation type="submission" date="2023-04" db="EMBL/GenBank/DDBJ databases">
        <title>A novel bacteria isolated from coastal sediment.</title>
        <authorList>
            <person name="Liu X.-J."/>
            <person name="Du Z.-J."/>
        </authorList>
    </citation>
    <scope>NUCLEOTIDE SEQUENCE [LARGE SCALE GENOMIC DNA]</scope>
    <source>
        <strain evidence="6 7">SDUM461004</strain>
    </source>
</reference>
<sequence length="225" mass="25732">MKKHPTLSLFARKSDALGWVLCLLIPALAFFFLQDADGLRLTSESFTAGAWYQLWTGHLLHFTYDHFLWDAVMFAFLALLLWREERWCLWAWLLLVAPLLSILLFYLDPALTEYRGLSALDSMLYARVCCGLCRIGDRWQRMFFAWLPLLGFLGKVFFELLSGTTLFVSDLGVGVVPLPLAHLLGFLAGCLWALSSWWMKCSFGAYRRALLLWNRALGGSRFGCV</sequence>
<dbReference type="RefSeq" id="WP_308985627.1">
    <property type="nucleotide sequence ID" value="NZ_JARXIC010000020.1"/>
</dbReference>
<comment type="caution">
    <text evidence="6">The sequence shown here is derived from an EMBL/GenBank/DDBJ whole genome shotgun (WGS) entry which is preliminary data.</text>
</comment>
<accession>A0ABU1ALT1</accession>
<protein>
    <recommendedName>
        <fullName evidence="8">Rhombosortase</fullName>
    </recommendedName>
</protein>
<evidence type="ECO:0000313" key="7">
    <source>
        <dbReference type="Proteomes" id="UP001243717"/>
    </source>
</evidence>
<dbReference type="Gene3D" id="1.20.1540.10">
    <property type="entry name" value="Rhomboid-like"/>
    <property type="match status" value="1"/>
</dbReference>
<name>A0ABU1ALT1_9BACT</name>
<feature type="transmembrane region" description="Helical" evidence="5">
    <location>
        <begin position="62"/>
        <end position="82"/>
    </location>
</feature>
<comment type="subcellular location">
    <subcellularLocation>
        <location evidence="1">Membrane</location>
        <topology evidence="1">Multi-pass membrane protein</topology>
    </subcellularLocation>
</comment>
<evidence type="ECO:0000313" key="6">
    <source>
        <dbReference type="EMBL" id="MDQ8195168.1"/>
    </source>
</evidence>
<evidence type="ECO:0008006" key="8">
    <source>
        <dbReference type="Google" id="ProtNLM"/>
    </source>
</evidence>
<dbReference type="SUPFAM" id="SSF144091">
    <property type="entry name" value="Rhomboid-like"/>
    <property type="match status" value="1"/>
</dbReference>
<evidence type="ECO:0000256" key="2">
    <source>
        <dbReference type="ARBA" id="ARBA00022692"/>
    </source>
</evidence>
<proteinExistence type="predicted"/>
<evidence type="ECO:0000256" key="5">
    <source>
        <dbReference type="SAM" id="Phobius"/>
    </source>
</evidence>
<feature type="transmembrane region" description="Helical" evidence="5">
    <location>
        <begin position="143"/>
        <end position="168"/>
    </location>
</feature>
<feature type="transmembrane region" description="Helical" evidence="5">
    <location>
        <begin position="180"/>
        <end position="199"/>
    </location>
</feature>
<evidence type="ECO:0000256" key="4">
    <source>
        <dbReference type="ARBA" id="ARBA00023136"/>
    </source>
</evidence>
<evidence type="ECO:0000256" key="3">
    <source>
        <dbReference type="ARBA" id="ARBA00022989"/>
    </source>
</evidence>
<keyword evidence="4 5" id="KW-0472">Membrane</keyword>
<feature type="transmembrane region" description="Helical" evidence="5">
    <location>
        <begin position="119"/>
        <end position="136"/>
    </location>
</feature>
<feature type="transmembrane region" description="Helical" evidence="5">
    <location>
        <begin position="89"/>
        <end position="107"/>
    </location>
</feature>
<dbReference type="Proteomes" id="UP001243717">
    <property type="component" value="Unassembled WGS sequence"/>
</dbReference>
<organism evidence="6 7">
    <name type="scientific">Thalassobacterium sedimentorum</name>
    <dbReference type="NCBI Taxonomy" id="3041258"/>
    <lineage>
        <taxon>Bacteria</taxon>
        <taxon>Pseudomonadati</taxon>
        <taxon>Verrucomicrobiota</taxon>
        <taxon>Opitutia</taxon>
        <taxon>Puniceicoccales</taxon>
        <taxon>Coraliomargaritaceae</taxon>
        <taxon>Thalassobacterium</taxon>
    </lineage>
</organism>
<dbReference type="InterPro" id="IPR035952">
    <property type="entry name" value="Rhomboid-like_sf"/>
</dbReference>
<dbReference type="EMBL" id="JARXIC010000020">
    <property type="protein sequence ID" value="MDQ8195168.1"/>
    <property type="molecule type" value="Genomic_DNA"/>
</dbReference>